<evidence type="ECO:0000256" key="3">
    <source>
        <dbReference type="ARBA" id="ARBA00023015"/>
    </source>
</evidence>
<dbReference type="GO" id="GO:0005524">
    <property type="term" value="F:ATP binding"/>
    <property type="evidence" value="ECO:0007669"/>
    <property type="project" value="UniProtKB-KW"/>
</dbReference>
<evidence type="ECO:0000256" key="2">
    <source>
        <dbReference type="ARBA" id="ARBA00022840"/>
    </source>
</evidence>
<keyword evidence="5" id="KW-0010">Activator</keyword>
<dbReference type="SMART" id="SM00382">
    <property type="entry name" value="AAA"/>
    <property type="match status" value="1"/>
</dbReference>
<dbReference type="InterPro" id="IPR003593">
    <property type="entry name" value="AAA+_ATPase"/>
</dbReference>
<dbReference type="Pfam" id="PF25601">
    <property type="entry name" value="AAA_lid_14"/>
    <property type="match status" value="1"/>
</dbReference>
<accession>A0A644THJ1</accession>
<keyword evidence="4" id="KW-0238">DNA-binding</keyword>
<name>A0A644THJ1_9ZZZZ</name>
<protein>
    <submittedName>
        <fullName evidence="8">Anaerobic nitric oxide reductase transcription regulator NorR</fullName>
    </submittedName>
</protein>
<dbReference type="AlphaFoldDB" id="A0A644THJ1"/>
<sequence length="503" mass="56022">MVGNIDQAKFELLVEVCALINSNYADGKALVSQIIESSSRLVGAEAASLLLYDPVAGKLRFEIALGPKKAELTGRLIDPGEGIVGWVVREGQSLIVNNPESDPRFSPVISKEVDFPTKSILAVPMKVKGNLVGVIEAINKTKGRYFLQEDQYWLELFALQAAIAVENARYLEKTSLELSYLSDKAQANSGWHNLIYASSAMAEKVDLVDRIAPSEASVLILGESGVGKELFAERLHRASKRAAKPFVRVNCANLPEPLLESELFGHVRGAFTDAYQDRKGRFEVADGGTIFLDEIAEMPLRLQSKLLRVLQQKTFERLGSSETVTVDVRIVTATNRDLESMVSAGEFRSDLYYRLNVLPLYIPPLRERKEDIPVLAEHFLKKAARETNKALRGFSDSAMENMLSYAWPGNVRELENAVERAAVMARQELVGSADLMIGGKGQDIDEFRGKNLRDAVNVFKTYFIRKSLELHGWNQTETAKSLDIQRTYLSRLIKELSIAQPKE</sequence>
<dbReference type="FunFam" id="3.40.50.300:FF:000006">
    <property type="entry name" value="DNA-binding transcriptional regulator NtrC"/>
    <property type="match status" value="1"/>
</dbReference>
<dbReference type="PROSITE" id="PS00675">
    <property type="entry name" value="SIGMA54_INTERACT_1"/>
    <property type="match status" value="1"/>
</dbReference>
<organism evidence="8">
    <name type="scientific">bioreactor metagenome</name>
    <dbReference type="NCBI Taxonomy" id="1076179"/>
    <lineage>
        <taxon>unclassified sequences</taxon>
        <taxon>metagenomes</taxon>
        <taxon>ecological metagenomes</taxon>
    </lineage>
</organism>
<dbReference type="Gene3D" id="1.10.8.60">
    <property type="match status" value="1"/>
</dbReference>
<dbReference type="SUPFAM" id="SSF52540">
    <property type="entry name" value="P-loop containing nucleoside triphosphate hydrolases"/>
    <property type="match status" value="1"/>
</dbReference>
<dbReference type="PROSITE" id="PS00688">
    <property type="entry name" value="SIGMA54_INTERACT_3"/>
    <property type="match status" value="1"/>
</dbReference>
<dbReference type="InterPro" id="IPR025944">
    <property type="entry name" value="Sigma_54_int_dom_CS"/>
</dbReference>
<evidence type="ECO:0000256" key="6">
    <source>
        <dbReference type="ARBA" id="ARBA00023163"/>
    </source>
</evidence>
<dbReference type="InterPro" id="IPR003018">
    <property type="entry name" value="GAF"/>
</dbReference>
<dbReference type="InterPro" id="IPR009057">
    <property type="entry name" value="Homeodomain-like_sf"/>
</dbReference>
<dbReference type="InterPro" id="IPR025943">
    <property type="entry name" value="Sigma_54_int_dom_ATP-bd_2"/>
</dbReference>
<keyword evidence="6" id="KW-0804">Transcription</keyword>
<dbReference type="Pfam" id="PF01590">
    <property type="entry name" value="GAF"/>
    <property type="match status" value="1"/>
</dbReference>
<gene>
    <name evidence="8" type="primary">norR_24</name>
    <name evidence="8" type="ORF">SDC9_12153</name>
</gene>
<evidence type="ECO:0000256" key="4">
    <source>
        <dbReference type="ARBA" id="ARBA00023125"/>
    </source>
</evidence>
<dbReference type="InterPro" id="IPR058031">
    <property type="entry name" value="AAA_lid_NorR"/>
</dbReference>
<dbReference type="InterPro" id="IPR027417">
    <property type="entry name" value="P-loop_NTPase"/>
</dbReference>
<keyword evidence="2" id="KW-0067">ATP-binding</keyword>
<dbReference type="PANTHER" id="PTHR32071:SF117">
    <property type="entry name" value="PTS-DEPENDENT DIHYDROXYACETONE KINASE OPERON REGULATORY PROTEIN-RELATED"/>
    <property type="match status" value="1"/>
</dbReference>
<dbReference type="Pfam" id="PF00158">
    <property type="entry name" value="Sigma54_activat"/>
    <property type="match status" value="1"/>
</dbReference>
<dbReference type="PROSITE" id="PS00676">
    <property type="entry name" value="SIGMA54_INTERACT_2"/>
    <property type="match status" value="1"/>
</dbReference>
<dbReference type="SUPFAM" id="SSF55781">
    <property type="entry name" value="GAF domain-like"/>
    <property type="match status" value="1"/>
</dbReference>
<dbReference type="InterPro" id="IPR029016">
    <property type="entry name" value="GAF-like_dom_sf"/>
</dbReference>
<keyword evidence="3" id="KW-0805">Transcription regulation</keyword>
<dbReference type="Gene3D" id="3.30.450.40">
    <property type="match status" value="1"/>
</dbReference>
<keyword evidence="1" id="KW-0547">Nucleotide-binding</keyword>
<dbReference type="SUPFAM" id="SSF46689">
    <property type="entry name" value="Homeodomain-like"/>
    <property type="match status" value="1"/>
</dbReference>
<comment type="caution">
    <text evidence="8">The sequence shown here is derived from an EMBL/GenBank/DDBJ whole genome shotgun (WGS) entry which is preliminary data.</text>
</comment>
<dbReference type="InterPro" id="IPR025662">
    <property type="entry name" value="Sigma_54_int_dom_ATP-bd_1"/>
</dbReference>
<dbReference type="GO" id="GO:0003677">
    <property type="term" value="F:DNA binding"/>
    <property type="evidence" value="ECO:0007669"/>
    <property type="project" value="UniProtKB-KW"/>
</dbReference>
<reference evidence="8" key="1">
    <citation type="submission" date="2019-08" db="EMBL/GenBank/DDBJ databases">
        <authorList>
            <person name="Kucharzyk K."/>
            <person name="Murdoch R.W."/>
            <person name="Higgins S."/>
            <person name="Loffler F."/>
        </authorList>
    </citation>
    <scope>NUCLEOTIDE SEQUENCE</scope>
</reference>
<evidence type="ECO:0000313" key="8">
    <source>
        <dbReference type="EMBL" id="MPL66475.1"/>
    </source>
</evidence>
<dbReference type="PANTHER" id="PTHR32071">
    <property type="entry name" value="TRANSCRIPTIONAL REGULATORY PROTEIN"/>
    <property type="match status" value="1"/>
</dbReference>
<evidence type="ECO:0000256" key="5">
    <source>
        <dbReference type="ARBA" id="ARBA00023159"/>
    </source>
</evidence>
<dbReference type="PROSITE" id="PS50045">
    <property type="entry name" value="SIGMA54_INTERACT_4"/>
    <property type="match status" value="1"/>
</dbReference>
<proteinExistence type="predicted"/>
<evidence type="ECO:0000256" key="1">
    <source>
        <dbReference type="ARBA" id="ARBA00022741"/>
    </source>
</evidence>
<dbReference type="Gene3D" id="1.10.10.60">
    <property type="entry name" value="Homeodomain-like"/>
    <property type="match status" value="1"/>
</dbReference>
<dbReference type="SMART" id="SM00065">
    <property type="entry name" value="GAF"/>
    <property type="match status" value="1"/>
</dbReference>
<dbReference type="EMBL" id="VSSQ01000032">
    <property type="protein sequence ID" value="MPL66475.1"/>
    <property type="molecule type" value="Genomic_DNA"/>
</dbReference>
<evidence type="ECO:0000259" key="7">
    <source>
        <dbReference type="PROSITE" id="PS50045"/>
    </source>
</evidence>
<dbReference type="Gene3D" id="3.40.50.300">
    <property type="entry name" value="P-loop containing nucleotide triphosphate hydrolases"/>
    <property type="match status" value="1"/>
</dbReference>
<feature type="domain" description="Sigma-54 factor interaction" evidence="7">
    <location>
        <begin position="194"/>
        <end position="423"/>
    </location>
</feature>
<dbReference type="InterPro" id="IPR002078">
    <property type="entry name" value="Sigma_54_int"/>
</dbReference>
<dbReference type="FunFam" id="1.10.8.60:FF:000014">
    <property type="entry name" value="DNA-binding transcriptional regulator NtrC"/>
    <property type="match status" value="1"/>
</dbReference>
<dbReference type="GO" id="GO:0006355">
    <property type="term" value="P:regulation of DNA-templated transcription"/>
    <property type="evidence" value="ECO:0007669"/>
    <property type="project" value="InterPro"/>
</dbReference>
<dbReference type="CDD" id="cd00009">
    <property type="entry name" value="AAA"/>
    <property type="match status" value="1"/>
</dbReference>